<proteinExistence type="predicted"/>
<feature type="region of interest" description="Disordered" evidence="1">
    <location>
        <begin position="319"/>
        <end position="338"/>
    </location>
</feature>
<feature type="region of interest" description="Disordered" evidence="1">
    <location>
        <begin position="398"/>
        <end position="472"/>
    </location>
</feature>
<accession>A0A2N9IVT2</accession>
<evidence type="ECO:0008006" key="3">
    <source>
        <dbReference type="Google" id="ProtNLM"/>
    </source>
</evidence>
<protein>
    <recommendedName>
        <fullName evidence="3">Aminotransferase-like plant mobile domain-containing protein</fullName>
    </recommendedName>
</protein>
<dbReference type="EMBL" id="OIVN01006223">
    <property type="protein sequence ID" value="SPD28171.1"/>
    <property type="molecule type" value="Genomic_DNA"/>
</dbReference>
<evidence type="ECO:0000313" key="2">
    <source>
        <dbReference type="EMBL" id="SPD28171.1"/>
    </source>
</evidence>
<organism evidence="2">
    <name type="scientific">Fagus sylvatica</name>
    <name type="common">Beechnut</name>
    <dbReference type="NCBI Taxonomy" id="28930"/>
    <lineage>
        <taxon>Eukaryota</taxon>
        <taxon>Viridiplantae</taxon>
        <taxon>Streptophyta</taxon>
        <taxon>Embryophyta</taxon>
        <taxon>Tracheophyta</taxon>
        <taxon>Spermatophyta</taxon>
        <taxon>Magnoliopsida</taxon>
        <taxon>eudicotyledons</taxon>
        <taxon>Gunneridae</taxon>
        <taxon>Pentapetalae</taxon>
        <taxon>rosids</taxon>
        <taxon>fabids</taxon>
        <taxon>Fagales</taxon>
        <taxon>Fagaceae</taxon>
        <taxon>Fagus</taxon>
    </lineage>
</organism>
<feature type="compositionally biased region" description="Basic and acidic residues" evidence="1">
    <location>
        <begin position="400"/>
        <end position="452"/>
    </location>
</feature>
<name>A0A2N9IVT2_FAGSY</name>
<sequence>MTPTVSDVFALTCLRPMGAFAHNPMAAGKGPEKDILNNIPLNYYDFIKAMKANGTSVDLNSFVLGELYRAMFLLSTEPKQSHGGPIWLIQMWVYSYFPSIAPELHPTIVPWSYGEAWIHARYPKEVPSYPTYFRLFSDSSRRRSPEDFMPFEAKRYGSEDFQGFSNQGFFRGDSAWGVCLHSSDLVVIRATNAGVEAYCPSLLARHCWETYMAYFNNEDNLIVAIQGCCPSFLLHQFAGASLEHIANYVTPQPLQQISPSGKKVVTDRVIAYNTELAEVAFDLRNQLIRSSQAYLLQNAAFKKAKEGLKLHAPILNLPASSEQGTRSSTKRKTPEVEEVDPTAITIGAKPYDKKYIKTLAKKPRDVEITPDTSIIEIEFLENELNDATILSTLIKSGNGGERKEKVEAEKKKQEKLEKRRKENEKEEKKKKAKKEKEKKEKGEEKATRKNAEQQKAQVVPRERKVVEQAGETAAMPAHGVEQSTIMVETLIKAVTSSIEATTPLPASVVLLDASLVDQFQQVARFLSANPSALGESGRALLGLFVQNLDSTISNLQTAHEKRNQAISQEADHK</sequence>
<evidence type="ECO:0000256" key="1">
    <source>
        <dbReference type="SAM" id="MobiDB-lite"/>
    </source>
</evidence>
<gene>
    <name evidence="2" type="ORF">FSB_LOCUS56053</name>
</gene>
<dbReference type="AlphaFoldDB" id="A0A2N9IVT2"/>
<reference evidence="2" key="1">
    <citation type="submission" date="2018-02" db="EMBL/GenBank/DDBJ databases">
        <authorList>
            <person name="Cohen D.B."/>
            <person name="Kent A.D."/>
        </authorList>
    </citation>
    <scope>NUCLEOTIDE SEQUENCE</scope>
</reference>